<evidence type="ECO:0000313" key="2">
    <source>
        <dbReference type="EMBL" id="NMM44510.1"/>
    </source>
</evidence>
<dbReference type="Pfam" id="PF01381">
    <property type="entry name" value="HTH_3"/>
    <property type="match status" value="1"/>
</dbReference>
<accession>A0A7Y0HEA9</accession>
<keyword evidence="3" id="KW-1185">Reference proteome</keyword>
<dbReference type="InterPro" id="IPR001387">
    <property type="entry name" value="Cro/C1-type_HTH"/>
</dbReference>
<evidence type="ECO:0000313" key="3">
    <source>
        <dbReference type="Proteomes" id="UP000539372"/>
    </source>
</evidence>
<protein>
    <submittedName>
        <fullName evidence="2">Helix-turn-helix transcriptional regulator</fullName>
    </submittedName>
</protein>
<dbReference type="CDD" id="cd00093">
    <property type="entry name" value="HTH_XRE"/>
    <property type="match status" value="1"/>
</dbReference>
<dbReference type="EMBL" id="JABBNT010000002">
    <property type="protein sequence ID" value="NMM44510.1"/>
    <property type="molecule type" value="Genomic_DNA"/>
</dbReference>
<evidence type="ECO:0000259" key="1">
    <source>
        <dbReference type="PROSITE" id="PS50943"/>
    </source>
</evidence>
<reference evidence="2 3" key="1">
    <citation type="submission" date="2020-04" db="EMBL/GenBank/DDBJ databases">
        <title>Rhodospirillaceae bacterium KN72 isolated from deep sea.</title>
        <authorList>
            <person name="Zhang D.-C."/>
        </authorList>
    </citation>
    <scope>NUCLEOTIDE SEQUENCE [LARGE SCALE GENOMIC DNA]</scope>
    <source>
        <strain evidence="2 3">KN72</strain>
    </source>
</reference>
<dbReference type="PROSITE" id="PS50943">
    <property type="entry name" value="HTH_CROC1"/>
    <property type="match status" value="1"/>
</dbReference>
<organism evidence="2 3">
    <name type="scientific">Pacificispira spongiicola</name>
    <dbReference type="NCBI Taxonomy" id="2729598"/>
    <lineage>
        <taxon>Bacteria</taxon>
        <taxon>Pseudomonadati</taxon>
        <taxon>Pseudomonadota</taxon>
        <taxon>Alphaproteobacteria</taxon>
        <taxon>Rhodospirillales</taxon>
        <taxon>Rhodospirillaceae</taxon>
        <taxon>Pacificispira</taxon>
    </lineage>
</organism>
<feature type="domain" description="HTH cro/C1-type" evidence="1">
    <location>
        <begin position="23"/>
        <end position="77"/>
    </location>
</feature>
<dbReference type="Gene3D" id="1.10.260.40">
    <property type="entry name" value="lambda repressor-like DNA-binding domains"/>
    <property type="match status" value="1"/>
</dbReference>
<dbReference type="RefSeq" id="WP_169624790.1">
    <property type="nucleotide sequence ID" value="NZ_JABBNT010000002.1"/>
</dbReference>
<name>A0A7Y0HEA9_9PROT</name>
<dbReference type="SUPFAM" id="SSF47413">
    <property type="entry name" value="lambda repressor-like DNA-binding domains"/>
    <property type="match status" value="1"/>
</dbReference>
<dbReference type="SMART" id="SM00530">
    <property type="entry name" value="HTH_XRE"/>
    <property type="match status" value="1"/>
</dbReference>
<proteinExistence type="predicted"/>
<dbReference type="Proteomes" id="UP000539372">
    <property type="component" value="Unassembled WGS sequence"/>
</dbReference>
<dbReference type="GO" id="GO:0003677">
    <property type="term" value="F:DNA binding"/>
    <property type="evidence" value="ECO:0007669"/>
    <property type="project" value="InterPro"/>
</dbReference>
<dbReference type="InterPro" id="IPR010982">
    <property type="entry name" value="Lambda_DNA-bd_dom_sf"/>
</dbReference>
<sequence length="132" mass="14189">MVSRKSRSSRLPTDVDRTVGANIQARRVALGLTQTELGTAIGLGASEIQRFESAQDRVSAGMLFHLSQALQIVPDRLFDGATSDLRPAAVAPRTDVMELCQAFAAIRRPQERQAFLRLVKGIALSDALGSGV</sequence>
<dbReference type="AlphaFoldDB" id="A0A7Y0HEA9"/>
<comment type="caution">
    <text evidence="2">The sequence shown here is derived from an EMBL/GenBank/DDBJ whole genome shotgun (WGS) entry which is preliminary data.</text>
</comment>
<gene>
    <name evidence="2" type="ORF">HH303_08465</name>
</gene>